<reference evidence="16 17" key="1">
    <citation type="submission" date="2018-05" db="EMBL/GenBank/DDBJ databases">
        <title>The draft genome of strain NS-104.</title>
        <authorList>
            <person name="Hang P."/>
            <person name="Jiang J."/>
        </authorList>
    </citation>
    <scope>NUCLEOTIDE SEQUENCE [LARGE SCALE GENOMIC DNA]</scope>
    <source>
        <strain evidence="16 17">NS-104</strain>
    </source>
</reference>
<comment type="caution">
    <text evidence="16">The sequence shown here is derived from an EMBL/GenBank/DDBJ whole genome shotgun (WGS) entry which is preliminary data.</text>
</comment>
<dbReference type="Pfam" id="PF02895">
    <property type="entry name" value="H-kinase_dim"/>
    <property type="match status" value="1"/>
</dbReference>
<evidence type="ECO:0000256" key="5">
    <source>
        <dbReference type="ARBA" id="ARBA00022553"/>
    </source>
</evidence>
<keyword evidence="17" id="KW-1185">Reference proteome</keyword>
<evidence type="ECO:0000256" key="4">
    <source>
        <dbReference type="ARBA" id="ARBA00022500"/>
    </source>
</evidence>
<dbReference type="GO" id="GO:0005737">
    <property type="term" value="C:cytoplasm"/>
    <property type="evidence" value="ECO:0007669"/>
    <property type="project" value="InterPro"/>
</dbReference>
<dbReference type="SUPFAM" id="SSF47384">
    <property type="entry name" value="Homodimeric domain of signal transducing histidine kinase"/>
    <property type="match status" value="1"/>
</dbReference>
<dbReference type="Pfam" id="PF02518">
    <property type="entry name" value="HATPase_c"/>
    <property type="match status" value="1"/>
</dbReference>
<dbReference type="EMBL" id="QFBC01000001">
    <property type="protein sequence ID" value="PWE57779.1"/>
    <property type="molecule type" value="Genomic_DNA"/>
</dbReference>
<evidence type="ECO:0000256" key="3">
    <source>
        <dbReference type="ARBA" id="ARBA00021495"/>
    </source>
</evidence>
<sequence length="755" mass="80190">MDMNEIKEIFFQECEEQLAELESGLLKLNDGDRDPETVNAVFRAVHSIKGGAGAFGLDDLVAFAHVFETTLDCVRSNKLEPTQDVLKVMLKSADVLADLTNAARDGGSVDESRSRGLVKELEALAHGEVPAPSAAVEAPVPKAAAPVVAVAPTDPSGFQPIPFSFDDFGGEDEPAAALPTYEVTFKPRAELFSKGNEASLLLRDLSRIGEMSIFCNTDDVPALHKMDPEGSYLHWVISIKTDKGEDGIRQVFEFAEWDCELDIKLQEDDAASAEADSELPMIPVPFDLSILDDGPAVAEADTSADVAAAVAAADTASNVMQMAGAAARGEKKESAATAAAAAANNAQAANNASAGQTIRVDLDRVDRLINLVGELVINQAMLSQSVIENDNNGTSSINMGLEELQQLTREIQDSVMAIRAQPVKPVFQRMARTVREIADITGKSVRLVTEGENTEVDKTVIDKLAEPLTHMIRNAVDHGLEMPEKRVALGKNPEGTVKLTAKHRSGRIVIELTDDGAGINREKVRQKAIANDLISADANLTDEEIDNLIFHAGFSTADKVSDLSGRGVGMDVVKRSIQALGGRISISSKPGQGSTFSMSLPLTLAVLDGMVVTVAGQTLVVPLTAIVETLQPEASSIHSFGATQRLISIRNSFCPLVDVGRILNFRAMQANPVEGVALLVESEGGGQRALMVDAIQGQRQVVIKSLEANYTHVPGIAAATILGDGRVALILDVDAVVAASRGQSLKQEMSLASVG</sequence>
<dbReference type="SUPFAM" id="SSF55874">
    <property type="entry name" value="ATPase domain of HSP90 chaperone/DNA topoisomerase II/histidine kinase"/>
    <property type="match status" value="1"/>
</dbReference>
<dbReference type="InterPro" id="IPR004105">
    <property type="entry name" value="CheA-like_dim"/>
</dbReference>
<dbReference type="InterPro" id="IPR004358">
    <property type="entry name" value="Sig_transdc_His_kin-like_C"/>
</dbReference>
<keyword evidence="7" id="KW-0547">Nucleotide-binding</keyword>
<dbReference type="InterPro" id="IPR036890">
    <property type="entry name" value="HATPase_C_sf"/>
</dbReference>
<dbReference type="Gene3D" id="2.30.30.40">
    <property type="entry name" value="SH3 Domains"/>
    <property type="match status" value="1"/>
</dbReference>
<dbReference type="SMART" id="SM01231">
    <property type="entry name" value="H-kinase_dim"/>
    <property type="match status" value="1"/>
</dbReference>
<dbReference type="PRINTS" id="PR00344">
    <property type="entry name" value="BCTRLSENSOR"/>
</dbReference>
<evidence type="ECO:0000313" key="16">
    <source>
        <dbReference type="EMBL" id="PWE57779.1"/>
    </source>
</evidence>
<dbReference type="AlphaFoldDB" id="A0A2U2DX36"/>
<gene>
    <name evidence="16" type="ORF">DEM27_00850</name>
</gene>
<dbReference type="SMART" id="SM00260">
    <property type="entry name" value="CheW"/>
    <property type="match status" value="1"/>
</dbReference>
<dbReference type="InterPro" id="IPR005467">
    <property type="entry name" value="His_kinase_dom"/>
</dbReference>
<dbReference type="GO" id="GO:0006935">
    <property type="term" value="P:chemotaxis"/>
    <property type="evidence" value="ECO:0007669"/>
    <property type="project" value="UniProtKB-KW"/>
</dbReference>
<dbReference type="PANTHER" id="PTHR43395:SF10">
    <property type="entry name" value="CHEMOTAXIS PROTEIN CHEA"/>
    <property type="match status" value="1"/>
</dbReference>
<dbReference type="InterPro" id="IPR036061">
    <property type="entry name" value="CheW-like_dom_sf"/>
</dbReference>
<evidence type="ECO:0000313" key="17">
    <source>
        <dbReference type="Proteomes" id="UP000245252"/>
    </source>
</evidence>
<keyword evidence="4" id="KW-0145">Chemotaxis</keyword>
<dbReference type="FunFam" id="1.20.120.160:FF:000008">
    <property type="entry name" value="Chemotaxis sensor histidine kinase CheA"/>
    <property type="match status" value="1"/>
</dbReference>
<dbReference type="PANTHER" id="PTHR43395">
    <property type="entry name" value="SENSOR HISTIDINE KINASE CHEA"/>
    <property type="match status" value="1"/>
</dbReference>
<dbReference type="Gene3D" id="1.20.120.160">
    <property type="entry name" value="HPT domain"/>
    <property type="match status" value="1"/>
</dbReference>
<dbReference type="PROSITE" id="PS50851">
    <property type="entry name" value="CHEW"/>
    <property type="match status" value="1"/>
</dbReference>
<evidence type="ECO:0000256" key="1">
    <source>
        <dbReference type="ARBA" id="ARBA00000085"/>
    </source>
</evidence>
<dbReference type="OrthoDB" id="9803176at2"/>
<feature type="domain" description="HPt" evidence="15">
    <location>
        <begin position="1"/>
        <end position="103"/>
    </location>
</feature>
<evidence type="ECO:0000256" key="7">
    <source>
        <dbReference type="ARBA" id="ARBA00022741"/>
    </source>
</evidence>
<feature type="domain" description="Histidine kinase" evidence="13">
    <location>
        <begin position="353"/>
        <end position="604"/>
    </location>
</feature>
<evidence type="ECO:0000256" key="9">
    <source>
        <dbReference type="ARBA" id="ARBA00022840"/>
    </source>
</evidence>
<dbReference type="PROSITE" id="PS50109">
    <property type="entry name" value="HIS_KIN"/>
    <property type="match status" value="1"/>
</dbReference>
<dbReference type="InterPro" id="IPR008207">
    <property type="entry name" value="Sig_transdc_His_kin_Hpt_dom"/>
</dbReference>
<comment type="catalytic activity">
    <reaction evidence="1">
        <text>ATP + protein L-histidine = ADP + protein N-phospho-L-histidine.</text>
        <dbReference type="EC" id="2.7.13.3"/>
    </reaction>
</comment>
<dbReference type="PROSITE" id="PS50894">
    <property type="entry name" value="HPT"/>
    <property type="match status" value="1"/>
</dbReference>
<dbReference type="SUPFAM" id="SSF50341">
    <property type="entry name" value="CheW-like"/>
    <property type="match status" value="1"/>
</dbReference>
<dbReference type="Gene3D" id="3.30.565.10">
    <property type="entry name" value="Histidine kinase-like ATPase, C-terminal domain"/>
    <property type="match status" value="1"/>
</dbReference>
<proteinExistence type="predicted"/>
<accession>A0A2U2DX36</accession>
<dbReference type="SMART" id="SM00073">
    <property type="entry name" value="HPT"/>
    <property type="match status" value="1"/>
</dbReference>
<dbReference type="Gene3D" id="1.10.287.560">
    <property type="entry name" value="Histidine kinase CheA-like, homodimeric domain"/>
    <property type="match status" value="1"/>
</dbReference>
<evidence type="ECO:0000256" key="2">
    <source>
        <dbReference type="ARBA" id="ARBA00012438"/>
    </source>
</evidence>
<dbReference type="EC" id="2.7.13.3" evidence="2"/>
<feature type="modified residue" description="Phosphohistidine" evidence="12">
    <location>
        <position position="46"/>
    </location>
</feature>
<dbReference type="SMART" id="SM00387">
    <property type="entry name" value="HATPase_c"/>
    <property type="match status" value="1"/>
</dbReference>
<dbReference type="InterPro" id="IPR036641">
    <property type="entry name" value="HPT_dom_sf"/>
</dbReference>
<evidence type="ECO:0000256" key="8">
    <source>
        <dbReference type="ARBA" id="ARBA00022777"/>
    </source>
</evidence>
<organism evidence="16 17">
    <name type="scientific">Metarhizobium album</name>
    <dbReference type="NCBI Taxonomy" id="2182425"/>
    <lineage>
        <taxon>Bacteria</taxon>
        <taxon>Pseudomonadati</taxon>
        <taxon>Pseudomonadota</taxon>
        <taxon>Alphaproteobacteria</taxon>
        <taxon>Hyphomicrobiales</taxon>
        <taxon>Rhizobiaceae</taxon>
        <taxon>Metarhizobium</taxon>
    </lineage>
</organism>
<keyword evidence="5 12" id="KW-0597">Phosphoprotein</keyword>
<comment type="function">
    <text evidence="11">Involved in the transmission of sensory signals from the chemoreceptors to the flagellar motors. CheA is autophosphorylated; it can transfer its phosphate group to either CheB or CheY.</text>
</comment>
<keyword evidence="9" id="KW-0067">ATP-binding</keyword>
<evidence type="ECO:0000256" key="10">
    <source>
        <dbReference type="ARBA" id="ARBA00023012"/>
    </source>
</evidence>
<evidence type="ECO:0000256" key="12">
    <source>
        <dbReference type="PROSITE-ProRule" id="PRU00110"/>
    </source>
</evidence>
<dbReference type="FunFam" id="2.30.30.40:FF:000048">
    <property type="entry name" value="Chemotaxis protein CheA, putative"/>
    <property type="match status" value="1"/>
</dbReference>
<dbReference type="RefSeq" id="WP_109456296.1">
    <property type="nucleotide sequence ID" value="NZ_QFBC01000001.1"/>
</dbReference>
<evidence type="ECO:0000256" key="11">
    <source>
        <dbReference type="ARBA" id="ARBA00035100"/>
    </source>
</evidence>
<dbReference type="InterPro" id="IPR036097">
    <property type="entry name" value="HisK_dim/P_sf"/>
</dbReference>
<keyword evidence="8" id="KW-0418">Kinase</keyword>
<name>A0A2U2DX36_9HYPH</name>
<keyword evidence="6" id="KW-0808">Transferase</keyword>
<dbReference type="InterPro" id="IPR037006">
    <property type="entry name" value="CheA-like_homodim_sf"/>
</dbReference>
<dbReference type="InterPro" id="IPR002545">
    <property type="entry name" value="CheW-lke_dom"/>
</dbReference>
<dbReference type="InterPro" id="IPR051315">
    <property type="entry name" value="Bact_Chemotaxis_CheA"/>
</dbReference>
<dbReference type="CDD" id="cd16916">
    <property type="entry name" value="HATPase_CheA-like"/>
    <property type="match status" value="1"/>
</dbReference>
<evidence type="ECO:0000259" key="14">
    <source>
        <dbReference type="PROSITE" id="PS50851"/>
    </source>
</evidence>
<evidence type="ECO:0000259" key="13">
    <source>
        <dbReference type="PROSITE" id="PS50109"/>
    </source>
</evidence>
<dbReference type="Proteomes" id="UP000245252">
    <property type="component" value="Unassembled WGS sequence"/>
</dbReference>
<evidence type="ECO:0000256" key="6">
    <source>
        <dbReference type="ARBA" id="ARBA00022679"/>
    </source>
</evidence>
<dbReference type="CDD" id="cd00731">
    <property type="entry name" value="CheA_reg"/>
    <property type="match status" value="1"/>
</dbReference>
<evidence type="ECO:0000259" key="15">
    <source>
        <dbReference type="PROSITE" id="PS50894"/>
    </source>
</evidence>
<dbReference type="FunFam" id="1.10.287.560:FF:000001">
    <property type="entry name" value="Histidine kinase chemotaxis protein CheA"/>
    <property type="match status" value="1"/>
</dbReference>
<dbReference type="GO" id="GO:0005524">
    <property type="term" value="F:ATP binding"/>
    <property type="evidence" value="ECO:0007669"/>
    <property type="project" value="UniProtKB-KW"/>
</dbReference>
<dbReference type="Pfam" id="PF01584">
    <property type="entry name" value="CheW"/>
    <property type="match status" value="1"/>
</dbReference>
<keyword evidence="10" id="KW-0902">Two-component regulatory system</keyword>
<dbReference type="CDD" id="cd00088">
    <property type="entry name" value="HPT"/>
    <property type="match status" value="1"/>
</dbReference>
<dbReference type="FunFam" id="3.30.565.10:FF:000016">
    <property type="entry name" value="Chemotaxis protein CheA, putative"/>
    <property type="match status" value="1"/>
</dbReference>
<dbReference type="Pfam" id="PF01627">
    <property type="entry name" value="Hpt"/>
    <property type="match status" value="1"/>
</dbReference>
<protein>
    <recommendedName>
        <fullName evidence="3">Chemotaxis protein CheA</fullName>
        <ecNumber evidence="2">2.7.13.3</ecNumber>
    </recommendedName>
</protein>
<dbReference type="GO" id="GO:0000155">
    <property type="term" value="F:phosphorelay sensor kinase activity"/>
    <property type="evidence" value="ECO:0007669"/>
    <property type="project" value="InterPro"/>
</dbReference>
<dbReference type="SUPFAM" id="SSF47226">
    <property type="entry name" value="Histidine-containing phosphotransfer domain, HPT domain"/>
    <property type="match status" value="1"/>
</dbReference>
<feature type="domain" description="CheW-like" evidence="14">
    <location>
        <begin position="606"/>
        <end position="742"/>
    </location>
</feature>
<dbReference type="InterPro" id="IPR003594">
    <property type="entry name" value="HATPase_dom"/>
</dbReference>